<gene>
    <name evidence="7" type="primary">yidG</name>
    <name evidence="7" type="ORF">GBAG_2226</name>
</gene>
<evidence type="ECO:0000256" key="4">
    <source>
        <dbReference type="ARBA" id="ARBA00023136"/>
    </source>
</evidence>
<evidence type="ECO:0000313" key="8">
    <source>
        <dbReference type="Proteomes" id="UP000028653"/>
    </source>
</evidence>
<name>A0A085GCJ7_9ENTR</name>
<keyword evidence="8" id="KW-1185">Reference proteome</keyword>
<reference evidence="7 8" key="1">
    <citation type="submission" date="2014-05" db="EMBL/GenBank/DDBJ databases">
        <title>ATOL: Assembling a taxonomically balanced genome-scale reconstruction of the evolutionary history of the Enterobacteriaceae.</title>
        <authorList>
            <person name="Plunkett G.III."/>
            <person name="Neeno-Eckwall E.C."/>
            <person name="Glasner J.D."/>
            <person name="Perna N.T."/>
        </authorList>
    </citation>
    <scope>NUCLEOTIDE SEQUENCE [LARGE SCALE GENOMIC DNA]</scope>
    <source>
        <strain evidence="7 8">ATCC 33320</strain>
    </source>
</reference>
<keyword evidence="2 5" id="KW-0812">Transmembrane</keyword>
<dbReference type="GO" id="GO:0012505">
    <property type="term" value="C:endomembrane system"/>
    <property type="evidence" value="ECO:0007669"/>
    <property type="project" value="UniProtKB-SubCell"/>
</dbReference>
<accession>A0A085GCJ7</accession>
<dbReference type="RefSeq" id="WP_034495877.1">
    <property type="nucleotide sequence ID" value="NZ_JMPI01000030.1"/>
</dbReference>
<protein>
    <submittedName>
        <fullName evidence="7">Putative inner membrane protein</fullName>
    </submittedName>
</protein>
<comment type="caution">
    <text evidence="7">The sequence shown here is derived from an EMBL/GenBank/DDBJ whole genome shotgun (WGS) entry which is preliminary data.</text>
</comment>
<dbReference type="eggNOG" id="ENOG5031J0W">
    <property type="taxonomic scope" value="Bacteria"/>
</dbReference>
<comment type="subcellular location">
    <subcellularLocation>
        <location evidence="1">Endomembrane system</location>
        <topology evidence="1">Multi-pass membrane protein</topology>
    </subcellularLocation>
</comment>
<feature type="domain" description="DUF202" evidence="6">
    <location>
        <begin position="12"/>
        <end position="70"/>
    </location>
</feature>
<evidence type="ECO:0000313" key="7">
    <source>
        <dbReference type="EMBL" id="KFC81442.1"/>
    </source>
</evidence>
<feature type="transmembrane region" description="Helical" evidence="5">
    <location>
        <begin position="21"/>
        <end position="42"/>
    </location>
</feature>
<sequence length="119" mass="13728">MADSRLQRRIVDPGLQPERTSLAWFRTLLGYGALLILALRHHRHHSGNFFWLTFIVLTLVMVVIYRYARQRNLMDIAVCDFSDSRTTRAKLLIALAVCSLALLFASAHVSQLVMLWEKM</sequence>
<evidence type="ECO:0000256" key="1">
    <source>
        <dbReference type="ARBA" id="ARBA00004127"/>
    </source>
</evidence>
<dbReference type="OrthoDB" id="3701077at2"/>
<proteinExistence type="predicted"/>
<feature type="transmembrane region" description="Helical" evidence="5">
    <location>
        <begin position="89"/>
        <end position="109"/>
    </location>
</feature>
<keyword evidence="3 5" id="KW-1133">Transmembrane helix</keyword>
<keyword evidence="4 5" id="KW-0472">Membrane</keyword>
<evidence type="ECO:0000256" key="5">
    <source>
        <dbReference type="SAM" id="Phobius"/>
    </source>
</evidence>
<dbReference type="AlphaFoldDB" id="A0A085GCJ7"/>
<dbReference type="Pfam" id="PF02656">
    <property type="entry name" value="DUF202"/>
    <property type="match status" value="1"/>
</dbReference>
<feature type="transmembrane region" description="Helical" evidence="5">
    <location>
        <begin position="48"/>
        <end position="68"/>
    </location>
</feature>
<evidence type="ECO:0000259" key="6">
    <source>
        <dbReference type="Pfam" id="PF02656"/>
    </source>
</evidence>
<dbReference type="Proteomes" id="UP000028653">
    <property type="component" value="Unassembled WGS sequence"/>
</dbReference>
<organism evidence="7 8">
    <name type="scientific">Buttiauxella agrestis ATCC 33320</name>
    <dbReference type="NCBI Taxonomy" id="1006004"/>
    <lineage>
        <taxon>Bacteria</taxon>
        <taxon>Pseudomonadati</taxon>
        <taxon>Pseudomonadota</taxon>
        <taxon>Gammaproteobacteria</taxon>
        <taxon>Enterobacterales</taxon>
        <taxon>Enterobacteriaceae</taxon>
        <taxon>Buttiauxella</taxon>
    </lineage>
</organism>
<dbReference type="STRING" id="1006004.GBAG_2226"/>
<dbReference type="EMBL" id="JMPI01000030">
    <property type="protein sequence ID" value="KFC81442.1"/>
    <property type="molecule type" value="Genomic_DNA"/>
</dbReference>
<evidence type="ECO:0000256" key="3">
    <source>
        <dbReference type="ARBA" id="ARBA00022989"/>
    </source>
</evidence>
<dbReference type="InterPro" id="IPR003807">
    <property type="entry name" value="DUF202"/>
</dbReference>
<evidence type="ECO:0000256" key="2">
    <source>
        <dbReference type="ARBA" id="ARBA00022692"/>
    </source>
</evidence>